<reference evidence="5" key="1">
    <citation type="journal article" date="2021" name="Mol. Ecol. Resour.">
        <title>Apolygus lucorum genome provides insights into omnivorousness and mesophyll feeding.</title>
        <authorList>
            <person name="Liu Y."/>
            <person name="Liu H."/>
            <person name="Wang H."/>
            <person name="Huang T."/>
            <person name="Liu B."/>
            <person name="Yang B."/>
            <person name="Yin L."/>
            <person name="Li B."/>
            <person name="Zhang Y."/>
            <person name="Zhang S."/>
            <person name="Jiang F."/>
            <person name="Zhang X."/>
            <person name="Ren Y."/>
            <person name="Wang B."/>
            <person name="Wang S."/>
            <person name="Lu Y."/>
            <person name="Wu K."/>
            <person name="Fan W."/>
            <person name="Wang G."/>
        </authorList>
    </citation>
    <scope>NUCLEOTIDE SEQUENCE</scope>
    <source>
        <strain evidence="5">12Hb</strain>
    </source>
</reference>
<dbReference type="InterPro" id="IPR029055">
    <property type="entry name" value="Ntn_hydrolases_N"/>
</dbReference>
<dbReference type="PANTHER" id="PTHR45937:SF1">
    <property type="entry name" value="ASPARAGINE SYNTHETASE DOMAIN-CONTAINING PROTEIN 1"/>
    <property type="match status" value="1"/>
</dbReference>
<evidence type="ECO:0000256" key="2">
    <source>
        <dbReference type="ARBA" id="ARBA00022888"/>
    </source>
</evidence>
<protein>
    <recommendedName>
        <fullName evidence="4">Glutamine amidotransferase type-2 domain-containing protein</fullName>
    </recommendedName>
</protein>
<organism evidence="5 6">
    <name type="scientific">Apolygus lucorum</name>
    <name type="common">Small green plant bug</name>
    <name type="synonym">Lygocoris lucorum</name>
    <dbReference type="NCBI Taxonomy" id="248454"/>
    <lineage>
        <taxon>Eukaryota</taxon>
        <taxon>Metazoa</taxon>
        <taxon>Ecdysozoa</taxon>
        <taxon>Arthropoda</taxon>
        <taxon>Hexapoda</taxon>
        <taxon>Insecta</taxon>
        <taxon>Pterygota</taxon>
        <taxon>Neoptera</taxon>
        <taxon>Paraneoptera</taxon>
        <taxon>Hemiptera</taxon>
        <taxon>Heteroptera</taxon>
        <taxon>Panheteroptera</taxon>
        <taxon>Cimicomorpha</taxon>
        <taxon>Miridae</taxon>
        <taxon>Mirini</taxon>
        <taxon>Apolygus</taxon>
    </lineage>
</organism>
<dbReference type="AlphaFoldDB" id="A0A8S9WYG0"/>
<dbReference type="InterPro" id="IPR001962">
    <property type="entry name" value="Asn_synthase"/>
</dbReference>
<dbReference type="OrthoDB" id="10252281at2759"/>
<evidence type="ECO:0000313" key="5">
    <source>
        <dbReference type="EMBL" id="KAF6201713.1"/>
    </source>
</evidence>
<dbReference type="Gene3D" id="3.40.50.620">
    <property type="entry name" value="HUPs"/>
    <property type="match status" value="1"/>
</dbReference>
<feature type="domain" description="Glutamine amidotransferase type-2" evidence="4">
    <location>
        <begin position="2"/>
        <end position="216"/>
    </location>
</feature>
<proteinExistence type="predicted"/>
<dbReference type="Pfam" id="PF13537">
    <property type="entry name" value="GATase_7"/>
    <property type="match status" value="1"/>
</dbReference>
<dbReference type="Pfam" id="PF00733">
    <property type="entry name" value="Asn_synthase"/>
    <property type="match status" value="1"/>
</dbReference>
<dbReference type="GO" id="GO:0004066">
    <property type="term" value="F:asparagine synthase (glutamine-hydrolyzing) activity"/>
    <property type="evidence" value="ECO:0007669"/>
    <property type="project" value="InterPro"/>
</dbReference>
<keyword evidence="3" id="KW-0315">Glutamine amidotransferase</keyword>
<gene>
    <name evidence="5" type="ORF">GE061_004108</name>
</gene>
<dbReference type="SUPFAM" id="SSF56235">
    <property type="entry name" value="N-terminal nucleophile aminohydrolases (Ntn hydrolases)"/>
    <property type="match status" value="1"/>
</dbReference>
<keyword evidence="6" id="KW-1185">Reference proteome</keyword>
<evidence type="ECO:0000259" key="4">
    <source>
        <dbReference type="PROSITE" id="PS51278"/>
    </source>
</evidence>
<dbReference type="Proteomes" id="UP000466442">
    <property type="component" value="Linkage Group LG12"/>
</dbReference>
<sequence>MCGINVIVSTLNCISSKLSDVIFELKGLLSNRGPDCQGFHEVRVPDVSWQVAAYGSTLWTQGPSPTRQPLISDRGSFLLWNGDVYSDDYSATFSDSATVLQKLEKEQDPLKTLSETCGPYAFIYYDPDQRSIWFGRDPIGRCSLLIHAEQQLLIISSVATRSLDCVEVPSHGIFQAVFNHDSFELLYHPWVDTSFDELPSELQALRKNSIEHIVLDRRCDLNMNRIQPDEDTYSRLGSAKSTPVEMLQAFCGVERISAILEKLLRLLEESVRWRVSTCPRYCRRCSALAKTPAESCLHTKVAVLFSGGLDSTILAVLAHRVLDKAESIDLYNIAFEKSNSKASQAPDRVTGYIALEELRRIAPDRTWNFVEITVDEAELNDHVDHIANLIHPLNSILDESLGCALWFAARGKGMLNHISYESPARVALVGMGADELFGGYSRHAKVFNQTRSWSELGDMLLKEVQNIGSRNMGRDNRVILDHGRMMRAPFLDETVVSYVSKLPPWVRCSPGSELPRGIGDKTLLRLIAFDLGLRETAVQPKRALQFGSRIANSKQKGHAISTKLSKPAVNL</sequence>
<evidence type="ECO:0000313" key="6">
    <source>
        <dbReference type="Proteomes" id="UP000466442"/>
    </source>
</evidence>
<dbReference type="InterPro" id="IPR051857">
    <property type="entry name" value="Asn_synthetase_domain"/>
</dbReference>
<dbReference type="InterPro" id="IPR014729">
    <property type="entry name" value="Rossmann-like_a/b/a_fold"/>
</dbReference>
<keyword evidence="2" id="KW-0061">Asparagine biosynthesis</keyword>
<dbReference type="PROSITE" id="PS51278">
    <property type="entry name" value="GATASE_TYPE_2"/>
    <property type="match status" value="1"/>
</dbReference>
<dbReference type="EMBL" id="WIXP02000012">
    <property type="protein sequence ID" value="KAF6201713.1"/>
    <property type="molecule type" value="Genomic_DNA"/>
</dbReference>
<name>A0A8S9WYG0_APOLU</name>
<dbReference type="GO" id="GO:0006529">
    <property type="term" value="P:asparagine biosynthetic process"/>
    <property type="evidence" value="ECO:0007669"/>
    <property type="project" value="UniProtKB-KW"/>
</dbReference>
<keyword evidence="1" id="KW-0028">Amino-acid biosynthesis</keyword>
<evidence type="ECO:0000256" key="3">
    <source>
        <dbReference type="ARBA" id="ARBA00022962"/>
    </source>
</evidence>
<comment type="caution">
    <text evidence="5">The sequence shown here is derived from an EMBL/GenBank/DDBJ whole genome shotgun (WGS) entry which is preliminary data.</text>
</comment>
<dbReference type="InterPro" id="IPR017932">
    <property type="entry name" value="GATase_2_dom"/>
</dbReference>
<dbReference type="PANTHER" id="PTHR45937">
    <property type="entry name" value="ASPARAGINE SYNTHETASE DOMAIN-CONTAINING PROTEIN 1"/>
    <property type="match status" value="1"/>
</dbReference>
<dbReference type="SUPFAM" id="SSF52402">
    <property type="entry name" value="Adenine nucleotide alpha hydrolases-like"/>
    <property type="match status" value="1"/>
</dbReference>
<dbReference type="CDD" id="cd01991">
    <property type="entry name" value="Asn_synthase_B_C"/>
    <property type="match status" value="1"/>
</dbReference>
<evidence type="ECO:0000256" key="1">
    <source>
        <dbReference type="ARBA" id="ARBA00022605"/>
    </source>
</evidence>
<accession>A0A8S9WYG0</accession>
<dbReference type="Gene3D" id="3.60.20.10">
    <property type="entry name" value="Glutamine Phosphoribosylpyrophosphate, subunit 1, domain 1"/>
    <property type="match status" value="1"/>
</dbReference>